<comment type="caution">
    <text evidence="3">The sequence shown here is derived from an EMBL/GenBank/DDBJ whole genome shotgun (WGS) entry which is preliminary data.</text>
</comment>
<accession>A0A9P6E9R6</accession>
<dbReference type="EMBL" id="MU157885">
    <property type="protein sequence ID" value="KAF9525371.1"/>
    <property type="molecule type" value="Genomic_DNA"/>
</dbReference>
<evidence type="ECO:0000256" key="1">
    <source>
        <dbReference type="ARBA" id="ARBA00022737"/>
    </source>
</evidence>
<sequence length="563" mass="63561">MANDGVHFFKDARNVHIEGSIFNISSNAGAGADFLTILYQVITQDALHNASRKESVVRCLPGTRTRIIEKVEQSLNELEGPQFLWLRGPAGFGKTAIAQSICEQLLKDGRLGGDFFFSLVGGRTDHRHLFLTIAYRLAKSNPTLKAAIESVARRDPEIVNASLEDQFRRLIVDPLNSLGVNDGILPLVIVIDGLDECDGESNQTKILHLISSTLKSETLPIRFLIVSRPEPWIAHVFESTDSLTIIPLEEDDAADEGIRLFYNTEFAKLRTGPKYRHLFSGMREQWPSEAELDELVKLAAGQFIFATTVIRCATESGLGSSPMERLTELLTTHSTSESTHFDLLDSLYKLILSKSDDWKSTVEILGAMEGLVDRRVSHVDSIFTPEYLDILEVLLGLAEGSIYTNLYNVHSVAFVPESLATARMGLDTDGYKALLDQNQHKAFKFHHKSFIDFLRAKNRSGIYFVDEPISNQLLVRLFFTFTQKQPLDTWIHSVTWIVSQHLFWRLLYRTGQMGNRELVKMCFSRLRIVIFIKEGVGWCSTTLPALASKWTFQPKYEEVSYPH</sequence>
<dbReference type="OrthoDB" id="4760524at2759"/>
<feature type="domain" description="NACHT" evidence="2">
    <location>
        <begin position="82"/>
        <end position="229"/>
    </location>
</feature>
<protein>
    <submittedName>
        <fullName evidence="3">NACHT domain-containing protein</fullName>
    </submittedName>
</protein>
<organism evidence="3 4">
    <name type="scientific">Crepidotus variabilis</name>
    <dbReference type="NCBI Taxonomy" id="179855"/>
    <lineage>
        <taxon>Eukaryota</taxon>
        <taxon>Fungi</taxon>
        <taxon>Dikarya</taxon>
        <taxon>Basidiomycota</taxon>
        <taxon>Agaricomycotina</taxon>
        <taxon>Agaricomycetes</taxon>
        <taxon>Agaricomycetidae</taxon>
        <taxon>Agaricales</taxon>
        <taxon>Agaricineae</taxon>
        <taxon>Crepidotaceae</taxon>
        <taxon>Crepidotus</taxon>
    </lineage>
</organism>
<evidence type="ECO:0000313" key="4">
    <source>
        <dbReference type="Proteomes" id="UP000807306"/>
    </source>
</evidence>
<dbReference type="SUPFAM" id="SSF52540">
    <property type="entry name" value="P-loop containing nucleoside triphosphate hydrolases"/>
    <property type="match status" value="1"/>
</dbReference>
<keyword evidence="4" id="KW-1185">Reference proteome</keyword>
<reference evidence="3" key="1">
    <citation type="submission" date="2020-11" db="EMBL/GenBank/DDBJ databases">
        <authorList>
            <consortium name="DOE Joint Genome Institute"/>
            <person name="Ahrendt S."/>
            <person name="Riley R."/>
            <person name="Andreopoulos W."/>
            <person name="Labutti K."/>
            <person name="Pangilinan J."/>
            <person name="Ruiz-Duenas F.J."/>
            <person name="Barrasa J.M."/>
            <person name="Sanchez-Garcia M."/>
            <person name="Camarero S."/>
            <person name="Miyauchi S."/>
            <person name="Serrano A."/>
            <person name="Linde D."/>
            <person name="Babiker R."/>
            <person name="Drula E."/>
            <person name="Ayuso-Fernandez I."/>
            <person name="Pacheco R."/>
            <person name="Padilla G."/>
            <person name="Ferreira P."/>
            <person name="Barriuso J."/>
            <person name="Kellner H."/>
            <person name="Castanera R."/>
            <person name="Alfaro M."/>
            <person name="Ramirez L."/>
            <person name="Pisabarro A.G."/>
            <person name="Kuo A."/>
            <person name="Tritt A."/>
            <person name="Lipzen A."/>
            <person name="He G."/>
            <person name="Yan M."/>
            <person name="Ng V."/>
            <person name="Cullen D."/>
            <person name="Martin F."/>
            <person name="Rosso M.-N."/>
            <person name="Henrissat B."/>
            <person name="Hibbett D."/>
            <person name="Martinez A.T."/>
            <person name="Grigoriev I.V."/>
        </authorList>
    </citation>
    <scope>NUCLEOTIDE SEQUENCE</scope>
    <source>
        <strain evidence="3">CBS 506.95</strain>
    </source>
</reference>
<dbReference type="Pfam" id="PF24883">
    <property type="entry name" value="NPHP3_N"/>
    <property type="match status" value="1"/>
</dbReference>
<gene>
    <name evidence="3" type="ORF">CPB83DRAFT_859719</name>
</gene>
<evidence type="ECO:0000313" key="3">
    <source>
        <dbReference type="EMBL" id="KAF9525371.1"/>
    </source>
</evidence>
<proteinExistence type="predicted"/>
<dbReference type="Gene3D" id="3.40.50.300">
    <property type="entry name" value="P-loop containing nucleotide triphosphate hydrolases"/>
    <property type="match status" value="1"/>
</dbReference>
<dbReference type="AlphaFoldDB" id="A0A9P6E9R6"/>
<dbReference type="InterPro" id="IPR007111">
    <property type="entry name" value="NACHT_NTPase"/>
</dbReference>
<dbReference type="InterPro" id="IPR056884">
    <property type="entry name" value="NPHP3-like_N"/>
</dbReference>
<evidence type="ECO:0000259" key="2">
    <source>
        <dbReference type="PROSITE" id="PS50837"/>
    </source>
</evidence>
<dbReference type="InterPro" id="IPR027417">
    <property type="entry name" value="P-loop_NTPase"/>
</dbReference>
<name>A0A9P6E9R6_9AGAR</name>
<keyword evidence="1" id="KW-0677">Repeat</keyword>
<dbReference type="Proteomes" id="UP000807306">
    <property type="component" value="Unassembled WGS sequence"/>
</dbReference>
<dbReference type="PANTHER" id="PTHR10039:SF16">
    <property type="entry name" value="GPI INOSITOL-DEACYLASE"/>
    <property type="match status" value="1"/>
</dbReference>
<dbReference type="PANTHER" id="PTHR10039">
    <property type="entry name" value="AMELOGENIN"/>
    <property type="match status" value="1"/>
</dbReference>
<dbReference type="PROSITE" id="PS50837">
    <property type="entry name" value="NACHT"/>
    <property type="match status" value="1"/>
</dbReference>